<dbReference type="STRING" id="45235.A0A2K3Q921"/>
<name>A0A2K3Q921_9HYPO</name>
<protein>
    <submittedName>
        <fullName evidence="1">Malonyl-[acyl-carrier protein] O-methyltransferase 1</fullName>
    </submittedName>
</protein>
<evidence type="ECO:0000313" key="1">
    <source>
        <dbReference type="EMBL" id="PNY24049.1"/>
    </source>
</evidence>
<keyword evidence="1" id="KW-0808">Transferase</keyword>
<dbReference type="SUPFAM" id="SSF53335">
    <property type="entry name" value="S-adenosyl-L-methionine-dependent methyltransferases"/>
    <property type="match status" value="1"/>
</dbReference>
<dbReference type="InterPro" id="IPR029063">
    <property type="entry name" value="SAM-dependent_MTases_sf"/>
</dbReference>
<accession>A0A2K3Q921</accession>
<gene>
    <name evidence="1" type="ORF">TCAP_06011</name>
</gene>
<dbReference type="GO" id="GO:0008168">
    <property type="term" value="F:methyltransferase activity"/>
    <property type="evidence" value="ECO:0007669"/>
    <property type="project" value="UniProtKB-KW"/>
</dbReference>
<evidence type="ECO:0000313" key="2">
    <source>
        <dbReference type="Proteomes" id="UP000236621"/>
    </source>
</evidence>
<comment type="caution">
    <text evidence="1">The sequence shown here is derived from an EMBL/GenBank/DDBJ whole genome shotgun (WGS) entry which is preliminary data.</text>
</comment>
<sequence length="127" mass="14384">MASPLGRLIDRLKEAGKKIGRTMDPAPSFKPWAEAAGFVGVEEQRFRLPVGSWPKDPRFKEIGEFLGFSLYDGVEAFTAVPFRDVLNRSQEEVEVLNASVRRMVRHRDIHPIFDFLVVTGMKPLVGR</sequence>
<dbReference type="EMBL" id="NRSZ01000986">
    <property type="protein sequence ID" value="PNY24049.1"/>
    <property type="molecule type" value="Genomic_DNA"/>
</dbReference>
<dbReference type="Proteomes" id="UP000236621">
    <property type="component" value="Unassembled WGS sequence"/>
</dbReference>
<keyword evidence="1" id="KW-0489">Methyltransferase</keyword>
<dbReference type="OrthoDB" id="2013972at2759"/>
<dbReference type="GO" id="GO:0032259">
    <property type="term" value="P:methylation"/>
    <property type="evidence" value="ECO:0007669"/>
    <property type="project" value="UniProtKB-KW"/>
</dbReference>
<organism evidence="1 2">
    <name type="scientific">Tolypocladium capitatum</name>
    <dbReference type="NCBI Taxonomy" id="45235"/>
    <lineage>
        <taxon>Eukaryota</taxon>
        <taxon>Fungi</taxon>
        <taxon>Dikarya</taxon>
        <taxon>Ascomycota</taxon>
        <taxon>Pezizomycotina</taxon>
        <taxon>Sordariomycetes</taxon>
        <taxon>Hypocreomycetidae</taxon>
        <taxon>Hypocreales</taxon>
        <taxon>Ophiocordycipitaceae</taxon>
        <taxon>Tolypocladium</taxon>
    </lineage>
</organism>
<keyword evidence="2" id="KW-1185">Reference proteome</keyword>
<reference evidence="1 2" key="1">
    <citation type="submission" date="2017-08" db="EMBL/GenBank/DDBJ databases">
        <title>Harnessing the power of phylogenomics to disentangle the directionality and signatures of interkingdom host jumping in the parasitic fungal genus Tolypocladium.</title>
        <authorList>
            <person name="Quandt C.A."/>
            <person name="Patterson W."/>
            <person name="Spatafora J.W."/>
        </authorList>
    </citation>
    <scope>NUCLEOTIDE SEQUENCE [LARGE SCALE GENOMIC DNA]</scope>
    <source>
        <strain evidence="1 2">CBS 113982</strain>
    </source>
</reference>
<proteinExistence type="predicted"/>
<dbReference type="AlphaFoldDB" id="A0A2K3Q921"/>